<evidence type="ECO:0000256" key="2">
    <source>
        <dbReference type="SAM" id="SignalP"/>
    </source>
</evidence>
<keyword evidence="2" id="KW-0732">Signal</keyword>
<reference evidence="3" key="2">
    <citation type="journal article" date="2023" name="IMA Fungus">
        <title>Comparative genomic study of the Penicillium genus elucidates a diverse pangenome and 15 lateral gene transfer events.</title>
        <authorList>
            <person name="Petersen C."/>
            <person name="Sorensen T."/>
            <person name="Nielsen M.R."/>
            <person name="Sondergaard T.E."/>
            <person name="Sorensen J.L."/>
            <person name="Fitzpatrick D.A."/>
            <person name="Frisvad J.C."/>
            <person name="Nielsen K.L."/>
        </authorList>
    </citation>
    <scope>NUCLEOTIDE SEQUENCE</scope>
    <source>
        <strain evidence="3">IBT 15544</strain>
    </source>
</reference>
<name>A0A9W9MI25_9EURO</name>
<proteinExistence type="predicted"/>
<reference evidence="3" key="1">
    <citation type="submission" date="2022-12" db="EMBL/GenBank/DDBJ databases">
        <authorList>
            <person name="Petersen C."/>
        </authorList>
    </citation>
    <scope>NUCLEOTIDE SEQUENCE</scope>
    <source>
        <strain evidence="3">IBT 15544</strain>
    </source>
</reference>
<dbReference type="EMBL" id="JAPQKR010000013">
    <property type="protein sequence ID" value="KAJ5201686.1"/>
    <property type="molecule type" value="Genomic_DNA"/>
</dbReference>
<dbReference type="RefSeq" id="XP_058307602.1">
    <property type="nucleotide sequence ID" value="XM_058453411.1"/>
</dbReference>
<dbReference type="GeneID" id="83180712"/>
<sequence>MKFTYLFAIIGLAGTALAVAAPEPAAGIVERDQEAQANEAATQGQEWGGPGWGGGWGGRGGGWGGGGRGGGWGGRGGGW</sequence>
<organism evidence="3 4">
    <name type="scientific">Penicillium cinerascens</name>
    <dbReference type="NCBI Taxonomy" id="70096"/>
    <lineage>
        <taxon>Eukaryota</taxon>
        <taxon>Fungi</taxon>
        <taxon>Dikarya</taxon>
        <taxon>Ascomycota</taxon>
        <taxon>Pezizomycotina</taxon>
        <taxon>Eurotiomycetes</taxon>
        <taxon>Eurotiomycetidae</taxon>
        <taxon>Eurotiales</taxon>
        <taxon>Aspergillaceae</taxon>
        <taxon>Penicillium</taxon>
    </lineage>
</organism>
<feature type="region of interest" description="Disordered" evidence="1">
    <location>
        <begin position="34"/>
        <end position="79"/>
    </location>
</feature>
<feature type="signal peptide" evidence="2">
    <location>
        <begin position="1"/>
        <end position="20"/>
    </location>
</feature>
<comment type="caution">
    <text evidence="3">The sequence shown here is derived from an EMBL/GenBank/DDBJ whole genome shotgun (WGS) entry which is preliminary data.</text>
</comment>
<dbReference type="Proteomes" id="UP001150904">
    <property type="component" value="Unassembled WGS sequence"/>
</dbReference>
<keyword evidence="4" id="KW-1185">Reference proteome</keyword>
<evidence type="ECO:0000256" key="1">
    <source>
        <dbReference type="SAM" id="MobiDB-lite"/>
    </source>
</evidence>
<feature type="chain" id="PRO_5040757757" evidence="2">
    <location>
        <begin position="21"/>
        <end position="79"/>
    </location>
</feature>
<feature type="compositionally biased region" description="Polar residues" evidence="1">
    <location>
        <begin position="35"/>
        <end position="45"/>
    </location>
</feature>
<feature type="compositionally biased region" description="Gly residues" evidence="1">
    <location>
        <begin position="46"/>
        <end position="79"/>
    </location>
</feature>
<accession>A0A9W9MI25</accession>
<evidence type="ECO:0000313" key="4">
    <source>
        <dbReference type="Proteomes" id="UP001150904"/>
    </source>
</evidence>
<evidence type="ECO:0000313" key="3">
    <source>
        <dbReference type="EMBL" id="KAJ5201686.1"/>
    </source>
</evidence>
<protein>
    <submittedName>
        <fullName evidence="3">Uncharacterized protein</fullName>
    </submittedName>
</protein>
<gene>
    <name evidence="3" type="ORF">N7498_006349</name>
</gene>
<dbReference type="AlphaFoldDB" id="A0A9W9MI25"/>